<gene>
    <name evidence="2" type="ORF">DSM3645_17445</name>
</gene>
<accession>A3ZNR1</accession>
<dbReference type="PROSITE" id="PS51257">
    <property type="entry name" value="PROKAR_LIPOPROTEIN"/>
    <property type="match status" value="1"/>
</dbReference>
<protein>
    <recommendedName>
        <fullName evidence="4">Carboxypeptidase regulatory-like domain-containing protein</fullName>
    </recommendedName>
</protein>
<organism evidence="2 3">
    <name type="scientific">Blastopirellula marina DSM 3645</name>
    <dbReference type="NCBI Taxonomy" id="314230"/>
    <lineage>
        <taxon>Bacteria</taxon>
        <taxon>Pseudomonadati</taxon>
        <taxon>Planctomycetota</taxon>
        <taxon>Planctomycetia</taxon>
        <taxon>Pirellulales</taxon>
        <taxon>Pirellulaceae</taxon>
        <taxon>Blastopirellula</taxon>
    </lineage>
</organism>
<proteinExistence type="predicted"/>
<evidence type="ECO:0000313" key="3">
    <source>
        <dbReference type="Proteomes" id="UP000004358"/>
    </source>
</evidence>
<reference evidence="2 3" key="1">
    <citation type="submission" date="2006-02" db="EMBL/GenBank/DDBJ databases">
        <authorList>
            <person name="Amann R."/>
            <person name="Ferriera S."/>
            <person name="Johnson J."/>
            <person name="Kravitz S."/>
            <person name="Halpern A."/>
            <person name="Remington K."/>
            <person name="Beeson K."/>
            <person name="Tran B."/>
            <person name="Rogers Y.-H."/>
            <person name="Friedman R."/>
            <person name="Venter J.C."/>
        </authorList>
    </citation>
    <scope>NUCLEOTIDE SEQUENCE [LARGE SCALE GENOMIC DNA]</scope>
    <source>
        <strain evidence="2 3">DSM 3645</strain>
    </source>
</reference>
<comment type="caution">
    <text evidence="2">The sequence shown here is derived from an EMBL/GenBank/DDBJ whole genome shotgun (WGS) entry which is preliminary data.</text>
</comment>
<dbReference type="STRING" id="314230.DSM3645_17445"/>
<dbReference type="Proteomes" id="UP000004358">
    <property type="component" value="Unassembled WGS sequence"/>
</dbReference>
<dbReference type="AlphaFoldDB" id="A3ZNR1"/>
<keyword evidence="1" id="KW-0732">Signal</keyword>
<dbReference type="OrthoDB" id="213447at2"/>
<dbReference type="RefSeq" id="WP_002651387.1">
    <property type="nucleotide sequence ID" value="NZ_CH672376.1"/>
</dbReference>
<name>A3ZNR1_9BACT</name>
<evidence type="ECO:0000313" key="2">
    <source>
        <dbReference type="EMBL" id="EAQ81959.1"/>
    </source>
</evidence>
<feature type="signal peptide" evidence="1">
    <location>
        <begin position="1"/>
        <end position="21"/>
    </location>
</feature>
<evidence type="ECO:0008006" key="4">
    <source>
        <dbReference type="Google" id="ProtNLM"/>
    </source>
</evidence>
<dbReference type="HOGENOM" id="CLU_153865_0_0_0"/>
<dbReference type="eggNOG" id="ENOG50336BB">
    <property type="taxonomic scope" value="Bacteria"/>
</dbReference>
<evidence type="ECO:0000256" key="1">
    <source>
        <dbReference type="SAM" id="SignalP"/>
    </source>
</evidence>
<dbReference type="EMBL" id="AANZ01000003">
    <property type="protein sequence ID" value="EAQ81959.1"/>
    <property type="molecule type" value="Genomic_DNA"/>
</dbReference>
<sequence length="134" mass="14076">MNRLNILLTLSAILLPLSVGCGPQPVTGGTSGTLVTSGNPLGEMQVHVYRSDAADDTPLGFGVTAADGSFELVQPAAAGPLQLEPGKYLFTVESVGSPVILPKKYASRKTTPLEVDWLPDQPLELDIPGLKLPR</sequence>
<feature type="chain" id="PRO_5002664926" description="Carboxypeptidase regulatory-like domain-containing protein" evidence="1">
    <location>
        <begin position="22"/>
        <end position="134"/>
    </location>
</feature>